<dbReference type="PANTHER" id="PTHR23526:SF4">
    <property type="entry name" value="INTEGRAL MEMBRANE TRANSPORT PROTEIN"/>
    <property type="match status" value="1"/>
</dbReference>
<feature type="transmembrane region" description="Helical" evidence="5">
    <location>
        <begin position="206"/>
        <end position="227"/>
    </location>
</feature>
<dbReference type="RefSeq" id="WP_019617902.1">
    <property type="nucleotide sequence ID" value="NZ_JBHUNE010000003.1"/>
</dbReference>
<dbReference type="InterPro" id="IPR011701">
    <property type="entry name" value="MFS"/>
</dbReference>
<proteinExistence type="predicted"/>
<keyword evidence="3 5" id="KW-1133">Transmembrane helix</keyword>
<evidence type="ECO:0000256" key="5">
    <source>
        <dbReference type="SAM" id="Phobius"/>
    </source>
</evidence>
<feature type="transmembrane region" description="Helical" evidence="5">
    <location>
        <begin position="271"/>
        <end position="288"/>
    </location>
</feature>
<dbReference type="EMBL" id="JBHUNE010000003">
    <property type="protein sequence ID" value="MFD2757356.1"/>
    <property type="molecule type" value="Genomic_DNA"/>
</dbReference>
<organism evidence="7 8">
    <name type="scientific">Gulosibacter faecalis</name>
    <dbReference type="NCBI Taxonomy" id="272240"/>
    <lineage>
        <taxon>Bacteria</taxon>
        <taxon>Bacillati</taxon>
        <taxon>Actinomycetota</taxon>
        <taxon>Actinomycetes</taxon>
        <taxon>Micrococcales</taxon>
        <taxon>Microbacteriaceae</taxon>
        <taxon>Gulosibacter</taxon>
    </lineage>
</organism>
<evidence type="ECO:0000313" key="8">
    <source>
        <dbReference type="Proteomes" id="UP001597492"/>
    </source>
</evidence>
<feature type="transmembrane region" description="Helical" evidence="5">
    <location>
        <begin position="239"/>
        <end position="259"/>
    </location>
</feature>
<feature type="transmembrane region" description="Helical" evidence="5">
    <location>
        <begin position="89"/>
        <end position="113"/>
    </location>
</feature>
<evidence type="ECO:0000259" key="6">
    <source>
        <dbReference type="PROSITE" id="PS50850"/>
    </source>
</evidence>
<gene>
    <name evidence="7" type="ORF">ACFSW7_03065</name>
</gene>
<keyword evidence="8" id="KW-1185">Reference proteome</keyword>
<feature type="transmembrane region" description="Helical" evidence="5">
    <location>
        <begin position="33"/>
        <end position="53"/>
    </location>
</feature>
<evidence type="ECO:0000256" key="4">
    <source>
        <dbReference type="ARBA" id="ARBA00023136"/>
    </source>
</evidence>
<dbReference type="Proteomes" id="UP001597492">
    <property type="component" value="Unassembled WGS sequence"/>
</dbReference>
<accession>A0ABW5UVW1</accession>
<feature type="transmembrane region" description="Helical" evidence="5">
    <location>
        <begin position="125"/>
        <end position="144"/>
    </location>
</feature>
<dbReference type="Pfam" id="PF07690">
    <property type="entry name" value="MFS_1"/>
    <property type="match status" value="1"/>
</dbReference>
<dbReference type="InterPro" id="IPR020846">
    <property type="entry name" value="MFS_dom"/>
</dbReference>
<feature type="transmembrane region" description="Helical" evidence="5">
    <location>
        <begin position="65"/>
        <end position="83"/>
    </location>
</feature>
<dbReference type="PROSITE" id="PS50850">
    <property type="entry name" value="MFS"/>
    <property type="match status" value="1"/>
</dbReference>
<dbReference type="PANTHER" id="PTHR23526">
    <property type="entry name" value="INTEGRAL MEMBRANE TRANSPORT PROTEIN-RELATED"/>
    <property type="match status" value="1"/>
</dbReference>
<sequence length="385" mass="40192">MLILLVHAVIVQMISYAMRPAISYGLLELGGGGGWVGAATASFALPPLLLAIPAGRLVDRIGERVSLIIGGTAFVLACVVAWAGSHSAILLIVATMLLGIGVLFSVVGEQTWVMRDATTGKLDNLFGVYTFATSSGQMLGPVLLMQPGAQDSSPNLQVVSLIGVGLAAICTAMSWFIKPTQRGTSTESSTAGMLPEAWRLLRRKGVIRALMASSLVLTSLDILLAYLPMLAQERGFSPVMLSIFLMVRGLATMISRLLLGPMTTRFGRRGTLVWTGVAAAIALVIVALPVPPALLAAACAVYGFAAGAVQPLTMSWMTLVTPREQRGTGASLRLVANRAGQTVIPIVVAGVSVASSAMAVFLVTGTSLFIASWLSRAAPNDTTEE</sequence>
<keyword evidence="2 5" id="KW-0812">Transmembrane</keyword>
<feature type="transmembrane region" description="Helical" evidence="5">
    <location>
        <begin position="294"/>
        <end position="321"/>
    </location>
</feature>
<protein>
    <submittedName>
        <fullName evidence="7">MFS transporter</fullName>
    </submittedName>
</protein>
<comment type="subcellular location">
    <subcellularLocation>
        <location evidence="1">Cell membrane</location>
        <topology evidence="1">Multi-pass membrane protein</topology>
    </subcellularLocation>
</comment>
<feature type="transmembrane region" description="Helical" evidence="5">
    <location>
        <begin position="342"/>
        <end position="375"/>
    </location>
</feature>
<evidence type="ECO:0000256" key="1">
    <source>
        <dbReference type="ARBA" id="ARBA00004651"/>
    </source>
</evidence>
<keyword evidence="4 5" id="KW-0472">Membrane</keyword>
<evidence type="ECO:0000256" key="2">
    <source>
        <dbReference type="ARBA" id="ARBA00022692"/>
    </source>
</evidence>
<dbReference type="SUPFAM" id="SSF103473">
    <property type="entry name" value="MFS general substrate transporter"/>
    <property type="match status" value="1"/>
</dbReference>
<evidence type="ECO:0000256" key="3">
    <source>
        <dbReference type="ARBA" id="ARBA00022989"/>
    </source>
</evidence>
<feature type="transmembrane region" description="Helical" evidence="5">
    <location>
        <begin position="156"/>
        <end position="177"/>
    </location>
</feature>
<comment type="caution">
    <text evidence="7">The sequence shown here is derived from an EMBL/GenBank/DDBJ whole genome shotgun (WGS) entry which is preliminary data.</text>
</comment>
<evidence type="ECO:0000313" key="7">
    <source>
        <dbReference type="EMBL" id="MFD2757356.1"/>
    </source>
</evidence>
<reference evidence="8" key="1">
    <citation type="journal article" date="2019" name="Int. J. Syst. Evol. Microbiol.">
        <title>The Global Catalogue of Microorganisms (GCM) 10K type strain sequencing project: providing services to taxonomists for standard genome sequencing and annotation.</title>
        <authorList>
            <consortium name="The Broad Institute Genomics Platform"/>
            <consortium name="The Broad Institute Genome Sequencing Center for Infectious Disease"/>
            <person name="Wu L."/>
            <person name="Ma J."/>
        </authorList>
    </citation>
    <scope>NUCLEOTIDE SEQUENCE [LARGE SCALE GENOMIC DNA]</scope>
    <source>
        <strain evidence="8">TISTR 1514</strain>
    </source>
</reference>
<dbReference type="Gene3D" id="1.20.1250.20">
    <property type="entry name" value="MFS general substrate transporter like domains"/>
    <property type="match status" value="1"/>
</dbReference>
<feature type="domain" description="Major facilitator superfamily (MFS) profile" evidence="6">
    <location>
        <begin position="1"/>
        <end position="383"/>
    </location>
</feature>
<dbReference type="InterPro" id="IPR052528">
    <property type="entry name" value="Sugar_transport-like"/>
</dbReference>
<name>A0ABW5UVW1_9MICO</name>
<dbReference type="InterPro" id="IPR036259">
    <property type="entry name" value="MFS_trans_sf"/>
</dbReference>